<dbReference type="GO" id="GO:0140098">
    <property type="term" value="F:catalytic activity, acting on RNA"/>
    <property type="evidence" value="ECO:0007669"/>
    <property type="project" value="UniProtKB-ARBA"/>
</dbReference>
<dbReference type="SUPFAM" id="SSF55120">
    <property type="entry name" value="Pseudouridine synthase"/>
    <property type="match status" value="1"/>
</dbReference>
<accession>H0R0E8</accession>
<dbReference type="InterPro" id="IPR020103">
    <property type="entry name" value="PsdUridine_synth_cat_dom_sf"/>
</dbReference>
<dbReference type="AlphaFoldDB" id="H0R0E8"/>
<dbReference type="eggNOG" id="COG0564">
    <property type="taxonomic scope" value="Bacteria"/>
</dbReference>
<keyword evidence="6" id="KW-1185">Reference proteome</keyword>
<dbReference type="GO" id="GO:0009982">
    <property type="term" value="F:pseudouridine synthase activity"/>
    <property type="evidence" value="ECO:0007669"/>
    <property type="project" value="InterPro"/>
</dbReference>
<evidence type="ECO:0000313" key="5">
    <source>
        <dbReference type="EMBL" id="GAB18549.1"/>
    </source>
</evidence>
<dbReference type="Proteomes" id="UP000035034">
    <property type="component" value="Unassembled WGS sequence"/>
</dbReference>
<sequence>MLRAGPAPSTVGAAILATPAGEHLTDADLAARFDAGELLDIDGNRVDPGEPSTPQRAIYFYRDLPDEVEIPFDLDIVYADDDIIVVDKPHFLATMPRGRHVTQTALVRLRREFRNDEIAPAHRLDRLTAGILLFTTRPQVRAAYQELFAQRSARKTYLARAAFDEARRTPVRVENRILKDAGDLRARVVNGPVNAISDIEMVDHLANDDGIYRLTPHTGRTHQLRLHMAELGVPIVGDPLYPHVRPELAELPDQGDFSQPLRLLAASLAFDDPRSGVPREFVSERDL</sequence>
<dbReference type="GO" id="GO:0003723">
    <property type="term" value="F:RNA binding"/>
    <property type="evidence" value="ECO:0007669"/>
    <property type="project" value="InterPro"/>
</dbReference>
<dbReference type="InterPro" id="IPR006224">
    <property type="entry name" value="PsdUridine_synth_RluA-like_CS"/>
</dbReference>
<comment type="catalytic activity">
    <reaction evidence="1">
        <text>a uridine in RNA = a pseudouridine in RNA</text>
        <dbReference type="Rhea" id="RHEA:48348"/>
        <dbReference type="Rhea" id="RHEA-COMP:12068"/>
        <dbReference type="Rhea" id="RHEA-COMP:12069"/>
        <dbReference type="ChEBI" id="CHEBI:65314"/>
        <dbReference type="ChEBI" id="CHEBI:65315"/>
    </reaction>
</comment>
<evidence type="ECO:0000256" key="1">
    <source>
        <dbReference type="ARBA" id="ARBA00000073"/>
    </source>
</evidence>
<dbReference type="Pfam" id="PF00849">
    <property type="entry name" value="PseudoU_synth_2"/>
    <property type="match status" value="1"/>
</dbReference>
<dbReference type="STRING" id="1077974.GOEFS_058_00100"/>
<dbReference type="Gene3D" id="3.30.2350.10">
    <property type="entry name" value="Pseudouridine synthase"/>
    <property type="match status" value="1"/>
</dbReference>
<evidence type="ECO:0000256" key="2">
    <source>
        <dbReference type="ARBA" id="ARBA00031870"/>
    </source>
</evidence>
<name>H0R0E8_9ACTN</name>
<reference evidence="5 6" key="1">
    <citation type="submission" date="2011-12" db="EMBL/GenBank/DDBJ databases">
        <title>Whole genome shotgun sequence of Gordonia effusa NBRC 100432.</title>
        <authorList>
            <person name="Yoshida I."/>
            <person name="Takarada H."/>
            <person name="Hosoyama A."/>
            <person name="Tsuchikane K."/>
            <person name="Katsumata H."/>
            <person name="Yamazaki S."/>
            <person name="Fujita N."/>
        </authorList>
    </citation>
    <scope>NUCLEOTIDE SEQUENCE [LARGE SCALE GENOMIC DNA]</scope>
    <source>
        <strain evidence="5 6">NBRC 100432</strain>
    </source>
</reference>
<proteinExistence type="predicted"/>
<comment type="caution">
    <text evidence="5">The sequence shown here is derived from an EMBL/GenBank/DDBJ whole genome shotgun (WGS) entry which is preliminary data.</text>
</comment>
<dbReference type="PANTHER" id="PTHR21600">
    <property type="entry name" value="MITOCHONDRIAL RNA PSEUDOURIDINE SYNTHASE"/>
    <property type="match status" value="1"/>
</dbReference>
<feature type="domain" description="Pseudouridine synthase RsuA/RluA-like" evidence="4">
    <location>
        <begin position="82"/>
        <end position="229"/>
    </location>
</feature>
<organism evidence="5 6">
    <name type="scientific">Gordonia effusa NBRC 100432</name>
    <dbReference type="NCBI Taxonomy" id="1077974"/>
    <lineage>
        <taxon>Bacteria</taxon>
        <taxon>Bacillati</taxon>
        <taxon>Actinomycetota</taxon>
        <taxon>Actinomycetes</taxon>
        <taxon>Mycobacteriales</taxon>
        <taxon>Gordoniaceae</taxon>
        <taxon>Gordonia</taxon>
    </lineage>
</organism>
<evidence type="ECO:0000259" key="4">
    <source>
        <dbReference type="Pfam" id="PF00849"/>
    </source>
</evidence>
<dbReference type="EMBL" id="BAEH01000058">
    <property type="protein sequence ID" value="GAB18549.1"/>
    <property type="molecule type" value="Genomic_DNA"/>
</dbReference>
<dbReference type="PANTHER" id="PTHR21600:SF84">
    <property type="entry name" value="PSEUDOURIDINE SYNTHASE RSUA_RLUA-LIKE DOMAIN-CONTAINING PROTEIN"/>
    <property type="match status" value="1"/>
</dbReference>
<protein>
    <recommendedName>
        <fullName evidence="2">RNA pseudouridylate synthase</fullName>
    </recommendedName>
    <alternativeName>
        <fullName evidence="3">RNA-uridine isomerase</fullName>
    </alternativeName>
</protein>
<dbReference type="PROSITE" id="PS01129">
    <property type="entry name" value="PSI_RLU"/>
    <property type="match status" value="1"/>
</dbReference>
<dbReference type="GO" id="GO:0000455">
    <property type="term" value="P:enzyme-directed rRNA pseudouridine synthesis"/>
    <property type="evidence" value="ECO:0007669"/>
    <property type="project" value="TreeGrafter"/>
</dbReference>
<gene>
    <name evidence="5" type="ORF">GOEFS_058_00100</name>
</gene>
<evidence type="ECO:0000313" key="6">
    <source>
        <dbReference type="Proteomes" id="UP000035034"/>
    </source>
</evidence>
<dbReference type="InterPro" id="IPR050188">
    <property type="entry name" value="RluA_PseudoU_synthase"/>
</dbReference>
<evidence type="ECO:0000256" key="3">
    <source>
        <dbReference type="ARBA" id="ARBA00033164"/>
    </source>
</evidence>
<dbReference type="InterPro" id="IPR006145">
    <property type="entry name" value="PsdUridine_synth_RsuA/RluA"/>
</dbReference>